<feature type="compositionally biased region" description="Pro residues" evidence="1">
    <location>
        <begin position="1"/>
        <end position="11"/>
    </location>
</feature>
<evidence type="ECO:0000313" key="2">
    <source>
        <dbReference type="EMBL" id="KAJ7697670.1"/>
    </source>
</evidence>
<gene>
    <name evidence="2" type="ORF">B0H17DRAFT_1051772</name>
</gene>
<feature type="compositionally biased region" description="Pro residues" evidence="1">
    <location>
        <begin position="21"/>
        <end position="32"/>
    </location>
</feature>
<reference evidence="2" key="1">
    <citation type="submission" date="2023-03" db="EMBL/GenBank/DDBJ databases">
        <title>Massive genome expansion in bonnet fungi (Mycena s.s.) driven by repeated elements and novel gene families across ecological guilds.</title>
        <authorList>
            <consortium name="Lawrence Berkeley National Laboratory"/>
            <person name="Harder C.B."/>
            <person name="Miyauchi S."/>
            <person name="Viragh M."/>
            <person name="Kuo A."/>
            <person name="Thoen E."/>
            <person name="Andreopoulos B."/>
            <person name="Lu D."/>
            <person name="Skrede I."/>
            <person name="Drula E."/>
            <person name="Henrissat B."/>
            <person name="Morin E."/>
            <person name="Kohler A."/>
            <person name="Barry K."/>
            <person name="LaButti K."/>
            <person name="Morin E."/>
            <person name="Salamov A."/>
            <person name="Lipzen A."/>
            <person name="Mereny Z."/>
            <person name="Hegedus B."/>
            <person name="Baldrian P."/>
            <person name="Stursova M."/>
            <person name="Weitz H."/>
            <person name="Taylor A."/>
            <person name="Grigoriev I.V."/>
            <person name="Nagy L.G."/>
            <person name="Martin F."/>
            <person name="Kauserud H."/>
        </authorList>
    </citation>
    <scope>NUCLEOTIDE SEQUENCE</scope>
    <source>
        <strain evidence="2">CBHHK067</strain>
    </source>
</reference>
<sequence>MKLSPGLPPTLPLLIVDQSRPPNPLVFPPPGELPNAAGDGEPAVGGSGGSAWMRE</sequence>
<evidence type="ECO:0000256" key="1">
    <source>
        <dbReference type="SAM" id="MobiDB-lite"/>
    </source>
</evidence>
<feature type="region of interest" description="Disordered" evidence="1">
    <location>
        <begin position="1"/>
        <end position="55"/>
    </location>
</feature>
<comment type="caution">
    <text evidence="2">The sequence shown here is derived from an EMBL/GenBank/DDBJ whole genome shotgun (WGS) entry which is preliminary data.</text>
</comment>
<dbReference type="Proteomes" id="UP001221757">
    <property type="component" value="Unassembled WGS sequence"/>
</dbReference>
<protein>
    <submittedName>
        <fullName evidence="2">Uncharacterized protein</fullName>
    </submittedName>
</protein>
<proteinExistence type="predicted"/>
<dbReference type="AlphaFoldDB" id="A0AAD7GJA9"/>
<evidence type="ECO:0000313" key="3">
    <source>
        <dbReference type="Proteomes" id="UP001221757"/>
    </source>
</evidence>
<accession>A0AAD7GJA9</accession>
<dbReference type="EMBL" id="JARKIE010000029">
    <property type="protein sequence ID" value="KAJ7697670.1"/>
    <property type="molecule type" value="Genomic_DNA"/>
</dbReference>
<name>A0AAD7GJA9_MYCRO</name>
<keyword evidence="3" id="KW-1185">Reference proteome</keyword>
<organism evidence="2 3">
    <name type="scientific">Mycena rosella</name>
    <name type="common">Pink bonnet</name>
    <name type="synonym">Agaricus rosellus</name>
    <dbReference type="NCBI Taxonomy" id="1033263"/>
    <lineage>
        <taxon>Eukaryota</taxon>
        <taxon>Fungi</taxon>
        <taxon>Dikarya</taxon>
        <taxon>Basidiomycota</taxon>
        <taxon>Agaricomycotina</taxon>
        <taxon>Agaricomycetes</taxon>
        <taxon>Agaricomycetidae</taxon>
        <taxon>Agaricales</taxon>
        <taxon>Marasmiineae</taxon>
        <taxon>Mycenaceae</taxon>
        <taxon>Mycena</taxon>
    </lineage>
</organism>